<dbReference type="EMBL" id="JASBAM010000001">
    <property type="protein sequence ID" value="MDT0112603.1"/>
    <property type="molecule type" value="Genomic_DNA"/>
</dbReference>
<dbReference type="Proteomes" id="UP001252688">
    <property type="component" value="Unassembled WGS sequence"/>
</dbReference>
<comment type="caution">
    <text evidence="1">The sequence shown here is derived from an EMBL/GenBank/DDBJ whole genome shotgun (WGS) entry which is preliminary data.</text>
</comment>
<name>A0ABU2IIV2_9LIST</name>
<dbReference type="RefSeq" id="WP_311177992.1">
    <property type="nucleotide sequence ID" value="NZ_JASAZZ010000001.1"/>
</dbReference>
<keyword evidence="2" id="KW-1185">Reference proteome</keyword>
<evidence type="ECO:0000313" key="1">
    <source>
        <dbReference type="EMBL" id="MDT0112603.1"/>
    </source>
</evidence>
<protein>
    <submittedName>
        <fullName evidence="1">Uncharacterized protein</fullName>
    </submittedName>
</protein>
<sequence>MKPLYNKIPLDMDKKHVIELTTAELIHIIAAYGATRCASIEECLSDTDVYTRDFHYVKTPNLYAELLEFGCSENIIREEFLL</sequence>
<proteinExistence type="predicted"/>
<gene>
    <name evidence="1" type="ORF">QJV37_00505</name>
</gene>
<accession>A0ABU2IIV2</accession>
<reference evidence="1 2" key="1">
    <citation type="submission" date="2023-05" db="EMBL/GenBank/DDBJ databases">
        <title>A Combination of Whole Genome Sequencing and Metagenomics Reveals Diversity of Listeria spp. in Soil Collected from the Nantahala National Forest.</title>
        <authorList>
            <person name="Wang J."/>
            <person name="Schamp C.N."/>
            <person name="Hudson L.K."/>
            <person name="Chaggar H.K."/>
            <person name="Bryan D.W."/>
            <person name="Radosevich M."/>
            <person name="Denes T.G."/>
        </authorList>
    </citation>
    <scope>NUCLEOTIDE SEQUENCE [LARGE SCALE GENOMIC DNA]</scope>
    <source>
        <strain evidence="1 2">UTK S2-0002</strain>
    </source>
</reference>
<organism evidence="1 2">
    <name type="scientific">Listeria cossartiae subsp. cayugensis</name>
    <dbReference type="NCBI Taxonomy" id="2713505"/>
    <lineage>
        <taxon>Bacteria</taxon>
        <taxon>Bacillati</taxon>
        <taxon>Bacillota</taxon>
        <taxon>Bacilli</taxon>
        <taxon>Bacillales</taxon>
        <taxon>Listeriaceae</taxon>
        <taxon>Listeria</taxon>
        <taxon>Listeria cossartiae</taxon>
    </lineage>
</organism>
<evidence type="ECO:0000313" key="2">
    <source>
        <dbReference type="Proteomes" id="UP001252688"/>
    </source>
</evidence>